<dbReference type="Proteomes" id="UP001152836">
    <property type="component" value="Unassembled WGS sequence"/>
</dbReference>
<accession>A0AAU9Z6I4</accession>
<comment type="caution">
    <text evidence="2">The sequence shown here is derived from an EMBL/GenBank/DDBJ whole genome shotgun (WGS) entry which is preliminary data.</text>
</comment>
<dbReference type="EMBL" id="CALSGD010001396">
    <property type="protein sequence ID" value="CAH6787445.1"/>
    <property type="molecule type" value="Genomic_DNA"/>
</dbReference>
<evidence type="ECO:0000256" key="1">
    <source>
        <dbReference type="SAM" id="MobiDB-lite"/>
    </source>
</evidence>
<name>A0AAU9Z6I4_PHORO</name>
<proteinExistence type="predicted"/>
<gene>
    <name evidence="2" type="primary">Slc12a7</name>
    <name evidence="2" type="ORF">PHOROB_LOCUS5322</name>
</gene>
<dbReference type="AlphaFoldDB" id="A0AAU9Z6I4"/>
<reference evidence="2" key="1">
    <citation type="submission" date="2022-06" db="EMBL/GenBank/DDBJ databases">
        <authorList>
            <person name="Andreotti S."/>
            <person name="Wyler E."/>
        </authorList>
    </citation>
    <scope>NUCLEOTIDE SEQUENCE</scope>
</reference>
<feature type="region of interest" description="Disordered" evidence="1">
    <location>
        <begin position="1"/>
        <end position="62"/>
    </location>
</feature>
<organism evidence="2 3">
    <name type="scientific">Phodopus roborovskii</name>
    <name type="common">Roborovski's desert hamster</name>
    <name type="synonym">Cricetulus roborovskii</name>
    <dbReference type="NCBI Taxonomy" id="109678"/>
    <lineage>
        <taxon>Eukaryota</taxon>
        <taxon>Metazoa</taxon>
        <taxon>Chordata</taxon>
        <taxon>Craniata</taxon>
        <taxon>Vertebrata</taxon>
        <taxon>Euteleostomi</taxon>
        <taxon>Mammalia</taxon>
        <taxon>Eutheria</taxon>
        <taxon>Euarchontoglires</taxon>
        <taxon>Glires</taxon>
        <taxon>Rodentia</taxon>
        <taxon>Myomorpha</taxon>
        <taxon>Muroidea</taxon>
        <taxon>Cricetidae</taxon>
        <taxon>Cricetinae</taxon>
        <taxon>Phodopus</taxon>
    </lineage>
</organism>
<evidence type="ECO:0000313" key="3">
    <source>
        <dbReference type="Proteomes" id="UP001152836"/>
    </source>
</evidence>
<evidence type="ECO:0000313" key="2">
    <source>
        <dbReference type="EMBL" id="CAH6787445.1"/>
    </source>
</evidence>
<feature type="compositionally biased region" description="Basic and acidic residues" evidence="1">
    <location>
        <begin position="12"/>
        <end position="27"/>
    </location>
</feature>
<sequence>MPTNFTVVPVEARADGSGDEAAERTEELGSPESADPACPTSGELGGTCRGTKAEAAGPSRRRWAAPARWGAAARGPAGACLVLRGVTRDPERVLGLVVCCWSCPFRP</sequence>
<protein>
    <submittedName>
        <fullName evidence="2">Slc12a7 protein</fullName>
    </submittedName>
</protein>
<keyword evidence="3" id="KW-1185">Reference proteome</keyword>